<dbReference type="GO" id="GO:0016829">
    <property type="term" value="F:lyase activity"/>
    <property type="evidence" value="ECO:0007669"/>
    <property type="project" value="UniProtKB-KW"/>
</dbReference>
<dbReference type="NCBIfam" id="NF008747">
    <property type="entry name" value="PRK11780.1"/>
    <property type="match status" value="1"/>
</dbReference>
<evidence type="ECO:0000256" key="1">
    <source>
        <dbReference type="PIRNR" id="PIRNR006320"/>
    </source>
</evidence>
<dbReference type="PANTHER" id="PTHR10224:SF12">
    <property type="entry name" value="GLYOXALASE ELBB"/>
    <property type="match status" value="1"/>
</dbReference>
<organism evidence="2 3">
    <name type="scientific">Spartinivicinus poritis</name>
    <dbReference type="NCBI Taxonomy" id="2994640"/>
    <lineage>
        <taxon>Bacteria</taxon>
        <taxon>Pseudomonadati</taxon>
        <taxon>Pseudomonadota</taxon>
        <taxon>Gammaproteobacteria</taxon>
        <taxon>Oceanospirillales</taxon>
        <taxon>Zooshikellaceae</taxon>
        <taxon>Spartinivicinus</taxon>
    </lineage>
</organism>
<dbReference type="InterPro" id="IPR026041">
    <property type="entry name" value="ElbB"/>
</dbReference>
<sequence length="217" mass="23226">MTKKVAVILSGCGFLDGAEIHESVLTLLNLDLLNINYQCFAVDIDQADVVNHLTGEATPEKRNVLVESARIARGNIKDISQLVTSEFDALILPGGYGVAKNLSNFATKGATMDMPESVQKACQSFATNNKPIGLICIAPALAGKIFGEPVRCTIGNDEETAAALEQMNVIHQNCVVNDIVVDEKHKLVTTPAYMLASRISEAADGIAKLVKQVIAFI</sequence>
<dbReference type="SUPFAM" id="SSF52317">
    <property type="entry name" value="Class I glutamine amidotransferase-like"/>
    <property type="match status" value="1"/>
</dbReference>
<dbReference type="Proteomes" id="UP001528823">
    <property type="component" value="Unassembled WGS sequence"/>
</dbReference>
<dbReference type="PIRSF" id="PIRSF006320">
    <property type="entry name" value="Elb2"/>
    <property type="match status" value="1"/>
</dbReference>
<dbReference type="EMBL" id="JAPMOU010000011">
    <property type="protein sequence ID" value="MDE1462542.1"/>
    <property type="molecule type" value="Genomic_DNA"/>
</dbReference>
<dbReference type="CDD" id="cd03133">
    <property type="entry name" value="GATase1_ES1"/>
    <property type="match status" value="1"/>
</dbReference>
<dbReference type="PANTHER" id="PTHR10224">
    <property type="entry name" value="ES1 PROTEIN HOMOLOG, MITOCHONDRIAL"/>
    <property type="match status" value="1"/>
</dbReference>
<dbReference type="InterPro" id="IPR029062">
    <property type="entry name" value="Class_I_gatase-like"/>
</dbReference>
<comment type="function">
    <text evidence="1">Displays glyoxalase activity, catalyzing the conversion of glyoxal to glycolate.</text>
</comment>
<protein>
    <recommendedName>
        <fullName evidence="1">Glyoxalase</fullName>
    </recommendedName>
</protein>
<comment type="caution">
    <text evidence="2">The sequence shown here is derived from an EMBL/GenBank/DDBJ whole genome shotgun (WGS) entry which is preliminary data.</text>
</comment>
<comment type="similarity">
    <text evidence="1">Belongs to the peptidase C56 family.</text>
</comment>
<evidence type="ECO:0000313" key="2">
    <source>
        <dbReference type="EMBL" id="MDE1462542.1"/>
    </source>
</evidence>
<proteinExistence type="inferred from homology"/>
<reference evidence="2 3" key="1">
    <citation type="submission" date="2022-11" db="EMBL/GenBank/DDBJ databases">
        <title>Spartinivicinus poritis sp. nov., isolated from scleractinian coral Porites lutea.</title>
        <authorList>
            <person name="Zhang G."/>
            <person name="Cai L."/>
            <person name="Wei Q."/>
        </authorList>
    </citation>
    <scope>NUCLEOTIDE SEQUENCE [LARGE SCALE GENOMIC DNA]</scope>
    <source>
        <strain evidence="2 3">A2-2</strain>
    </source>
</reference>
<evidence type="ECO:0000313" key="3">
    <source>
        <dbReference type="Proteomes" id="UP001528823"/>
    </source>
</evidence>
<keyword evidence="1 2" id="KW-0456">Lyase</keyword>
<gene>
    <name evidence="2" type="primary">elbB</name>
    <name evidence="2" type="ORF">ORQ98_11225</name>
</gene>
<dbReference type="Gene3D" id="3.40.50.880">
    <property type="match status" value="1"/>
</dbReference>
<name>A0ABT5U8A5_9GAMM</name>
<comment type="catalytic activity">
    <reaction evidence="1">
        <text>glyoxal + H2O = glycolate + H(+)</text>
        <dbReference type="Rhea" id="RHEA:51672"/>
        <dbReference type="ChEBI" id="CHEBI:15377"/>
        <dbReference type="ChEBI" id="CHEBI:15378"/>
        <dbReference type="ChEBI" id="CHEBI:29805"/>
        <dbReference type="ChEBI" id="CHEBI:34779"/>
    </reaction>
</comment>
<dbReference type="RefSeq" id="WP_274688897.1">
    <property type="nucleotide sequence ID" value="NZ_JAPMOU010000011.1"/>
</dbReference>
<keyword evidence="3" id="KW-1185">Reference proteome</keyword>
<accession>A0ABT5U8A5</accession>